<dbReference type="Proteomes" id="UP000198771">
    <property type="component" value="Unassembled WGS sequence"/>
</dbReference>
<dbReference type="Pfam" id="PF00072">
    <property type="entry name" value="Response_reg"/>
    <property type="match status" value="1"/>
</dbReference>
<evidence type="ECO:0000256" key="1">
    <source>
        <dbReference type="ARBA" id="ARBA00022553"/>
    </source>
</evidence>
<dbReference type="PROSITE" id="PS50110">
    <property type="entry name" value="RESPONSE_REGULATORY"/>
    <property type="match status" value="1"/>
</dbReference>
<dbReference type="InterPro" id="IPR011006">
    <property type="entry name" value="CheY-like_superfamily"/>
</dbReference>
<accession>A0A1G6AXS7</accession>
<organism evidence="4 5">
    <name type="scientific">Desulfonatronum thiosulfatophilum</name>
    <dbReference type="NCBI Taxonomy" id="617002"/>
    <lineage>
        <taxon>Bacteria</taxon>
        <taxon>Pseudomonadati</taxon>
        <taxon>Thermodesulfobacteriota</taxon>
        <taxon>Desulfovibrionia</taxon>
        <taxon>Desulfovibrionales</taxon>
        <taxon>Desulfonatronaceae</taxon>
        <taxon>Desulfonatronum</taxon>
    </lineage>
</organism>
<feature type="modified residue" description="4-aspartylphosphate" evidence="2">
    <location>
        <position position="55"/>
    </location>
</feature>
<dbReference type="Gene3D" id="3.40.50.2300">
    <property type="match status" value="1"/>
</dbReference>
<dbReference type="SMART" id="SM00448">
    <property type="entry name" value="REC"/>
    <property type="match status" value="1"/>
</dbReference>
<evidence type="ECO:0000313" key="5">
    <source>
        <dbReference type="Proteomes" id="UP000198771"/>
    </source>
</evidence>
<dbReference type="SUPFAM" id="SSF52172">
    <property type="entry name" value="CheY-like"/>
    <property type="match status" value="1"/>
</dbReference>
<dbReference type="STRING" id="617002.SAMN05660653_00644"/>
<dbReference type="CDD" id="cd17546">
    <property type="entry name" value="REC_hyHK_CKI1_RcsC-like"/>
    <property type="match status" value="1"/>
</dbReference>
<evidence type="ECO:0000256" key="2">
    <source>
        <dbReference type="PROSITE-ProRule" id="PRU00169"/>
    </source>
</evidence>
<dbReference type="GO" id="GO:0000160">
    <property type="term" value="P:phosphorelay signal transduction system"/>
    <property type="evidence" value="ECO:0007669"/>
    <property type="project" value="InterPro"/>
</dbReference>
<gene>
    <name evidence="4" type="ORF">SAMN05660653_00644</name>
</gene>
<proteinExistence type="predicted"/>
<evidence type="ECO:0000313" key="4">
    <source>
        <dbReference type="EMBL" id="SDB13172.1"/>
    </source>
</evidence>
<reference evidence="4 5" key="1">
    <citation type="submission" date="2016-10" db="EMBL/GenBank/DDBJ databases">
        <authorList>
            <person name="de Groot N.N."/>
        </authorList>
    </citation>
    <scope>NUCLEOTIDE SEQUENCE [LARGE SCALE GENOMIC DNA]</scope>
    <source>
        <strain evidence="4 5">ASO4-2</strain>
    </source>
</reference>
<dbReference type="EMBL" id="FMXO01000003">
    <property type="protein sequence ID" value="SDB13172.1"/>
    <property type="molecule type" value="Genomic_DNA"/>
</dbReference>
<dbReference type="PANTHER" id="PTHR43719:SF28">
    <property type="entry name" value="PEROXIDE STRESS-ACTIVATED HISTIDINE KINASE MAK1-RELATED"/>
    <property type="match status" value="1"/>
</dbReference>
<keyword evidence="1 2" id="KW-0597">Phosphoprotein</keyword>
<dbReference type="InterPro" id="IPR050956">
    <property type="entry name" value="2C_system_His_kinase"/>
</dbReference>
<dbReference type="AlphaFoldDB" id="A0A1G6AXS7"/>
<dbReference type="InterPro" id="IPR001789">
    <property type="entry name" value="Sig_transdc_resp-reg_receiver"/>
</dbReference>
<name>A0A1G6AXS7_9BACT</name>
<dbReference type="OrthoDB" id="9790466at2"/>
<keyword evidence="5" id="KW-1185">Reference proteome</keyword>
<feature type="domain" description="Response regulatory" evidence="3">
    <location>
        <begin position="2"/>
        <end position="129"/>
    </location>
</feature>
<sequence>MRFLIVEDDFTSRLMLQRIVKPYAQCDLAVNGEEALEAFKLAHQENQPYDLILMDIMMPIKDGQQALLDIREHERSLGLGPKDEVRVIMLTALGDPKNVVDAYYKGGASSYLVKPIDKGLLLEVIRNTGLKI</sequence>
<protein>
    <submittedName>
        <fullName evidence="4">Two-component system, chemotaxis family, response regulator CheY</fullName>
    </submittedName>
</protein>
<dbReference type="PANTHER" id="PTHR43719">
    <property type="entry name" value="TWO-COMPONENT HISTIDINE KINASE"/>
    <property type="match status" value="1"/>
</dbReference>
<evidence type="ECO:0000259" key="3">
    <source>
        <dbReference type="PROSITE" id="PS50110"/>
    </source>
</evidence>
<dbReference type="RefSeq" id="WP_092117181.1">
    <property type="nucleotide sequence ID" value="NZ_FMXO01000003.1"/>
</dbReference>